<keyword evidence="4" id="KW-1185">Reference proteome</keyword>
<organism evidence="3 4">
    <name type="scientific">Denitrificimonas halotolerans</name>
    <dbReference type="NCBI Taxonomy" id="3098930"/>
    <lineage>
        <taxon>Bacteria</taxon>
        <taxon>Pseudomonadati</taxon>
        <taxon>Pseudomonadota</taxon>
        <taxon>Gammaproteobacteria</taxon>
        <taxon>Pseudomonadales</taxon>
        <taxon>Pseudomonadaceae</taxon>
        <taxon>Denitrificimonas</taxon>
    </lineage>
</organism>
<evidence type="ECO:0000313" key="3">
    <source>
        <dbReference type="EMBL" id="MDY7218757.1"/>
    </source>
</evidence>
<protein>
    <recommendedName>
        <fullName evidence="2">Cas12f1-like TNB domain-containing protein</fullName>
    </recommendedName>
</protein>
<feature type="domain" description="Cas12f1-like TNB" evidence="2">
    <location>
        <begin position="10"/>
        <end position="49"/>
    </location>
</feature>
<dbReference type="Pfam" id="PF07282">
    <property type="entry name" value="Cas12f1-like_TNB"/>
    <property type="match status" value="1"/>
</dbReference>
<evidence type="ECO:0000259" key="2">
    <source>
        <dbReference type="Pfam" id="PF07282"/>
    </source>
</evidence>
<comment type="caution">
    <text evidence="3">The sequence shown here is derived from an EMBL/GenBank/DDBJ whole genome shotgun (WGS) entry which is preliminary data.</text>
</comment>
<evidence type="ECO:0000256" key="1">
    <source>
        <dbReference type="ARBA" id="ARBA00023125"/>
    </source>
</evidence>
<sequence length="50" mass="5341">MAIPLRCEKEIDEAYTTQICSSCDSVSDSRLKGIAGLGVREWMCSGCGVA</sequence>
<accession>A0ABU5GQA1</accession>
<evidence type="ECO:0000313" key="4">
    <source>
        <dbReference type="Proteomes" id="UP001294570"/>
    </source>
</evidence>
<name>A0ABU5GQA1_9GAMM</name>
<gene>
    <name evidence="3" type="ORF">TOI97_04110</name>
</gene>
<keyword evidence="1" id="KW-0238">DNA-binding</keyword>
<dbReference type="EMBL" id="JAXIVU010000003">
    <property type="protein sequence ID" value="MDY7218757.1"/>
    <property type="molecule type" value="Genomic_DNA"/>
</dbReference>
<dbReference type="InterPro" id="IPR010095">
    <property type="entry name" value="Cas12f1-like_TNB"/>
</dbReference>
<dbReference type="Proteomes" id="UP001294570">
    <property type="component" value="Unassembled WGS sequence"/>
</dbReference>
<reference evidence="3 4" key="1">
    <citation type="submission" date="2023-12" db="EMBL/GenBank/DDBJ databases">
        <title>Denitrificimonas halotolerans sp. nov.,a novel species isolated from landfill leachate.</title>
        <authorList>
            <person name="Wang S."/>
        </authorList>
    </citation>
    <scope>NUCLEOTIDE SEQUENCE [LARGE SCALE GENOMIC DNA]</scope>
    <source>
        <strain evidence="3 4">JX-1</strain>
    </source>
</reference>
<proteinExistence type="predicted"/>
<dbReference type="RefSeq" id="WP_321552852.1">
    <property type="nucleotide sequence ID" value="NZ_JAXIVU010000003.1"/>
</dbReference>